<accession>A0A2J7ZSH2</accession>
<evidence type="ECO:0000256" key="1">
    <source>
        <dbReference type="SAM" id="MobiDB-lite"/>
    </source>
</evidence>
<comment type="caution">
    <text evidence="2">The sequence shown here is derived from an EMBL/GenBank/DDBJ whole genome shotgun (WGS) entry which is preliminary data.</text>
</comment>
<reference evidence="2 3" key="1">
    <citation type="journal article" date="2017" name="Mol. Biol. Evol.">
        <title>The 4-celled Tetrabaena socialis nuclear genome reveals the essential components for genetic control of cell number at the origin of multicellularity in the volvocine lineage.</title>
        <authorList>
            <person name="Featherston J."/>
            <person name="Arakaki Y."/>
            <person name="Hanschen E.R."/>
            <person name="Ferris P.J."/>
            <person name="Michod R.E."/>
            <person name="Olson B.J.S.C."/>
            <person name="Nozaki H."/>
            <person name="Durand P.M."/>
        </authorList>
    </citation>
    <scope>NUCLEOTIDE SEQUENCE [LARGE SCALE GENOMIC DNA]</scope>
    <source>
        <strain evidence="2 3">NIES-571</strain>
    </source>
</reference>
<keyword evidence="3" id="KW-1185">Reference proteome</keyword>
<dbReference type="AlphaFoldDB" id="A0A2J7ZSH2"/>
<organism evidence="2 3">
    <name type="scientific">Tetrabaena socialis</name>
    <dbReference type="NCBI Taxonomy" id="47790"/>
    <lineage>
        <taxon>Eukaryota</taxon>
        <taxon>Viridiplantae</taxon>
        <taxon>Chlorophyta</taxon>
        <taxon>core chlorophytes</taxon>
        <taxon>Chlorophyceae</taxon>
        <taxon>CS clade</taxon>
        <taxon>Chlamydomonadales</taxon>
        <taxon>Tetrabaenaceae</taxon>
        <taxon>Tetrabaena</taxon>
    </lineage>
</organism>
<dbReference type="OrthoDB" id="1641131at2759"/>
<proteinExistence type="predicted"/>
<gene>
    <name evidence="2" type="ORF">TSOC_010757</name>
</gene>
<feature type="compositionally biased region" description="Low complexity" evidence="1">
    <location>
        <begin position="465"/>
        <end position="475"/>
    </location>
</feature>
<dbReference type="Proteomes" id="UP000236333">
    <property type="component" value="Unassembled WGS sequence"/>
</dbReference>
<sequence>MSAPGRGSRNPALQWYEANKTLVWGTAAAAVTLYAAYKATASSPSHDDADADPSTSCASGSSPRPPRQQPRPTGRFQQLRTTLSNYTDAASCLAETAALVSTDLRAFLASDSGELPQSLRQLNKLLQSSELQATVATVTASVVRGASSALAAPGPSGSGSPSRPLVDTLIEAVLSERGQGLVGMAVGVATRNASTAVCEFLERRLAAASAASSGSEGGGGGGVASARDVLALLSSEPGEKLLTLLLTKSIRAAVTSYVESTTGYNVYDDMLSSISRPEHRDALTEVLSRVTASFCRELVVSYRRATAAAAAGAPAGGAGGGGGGAGGGSAANHAAAAKNAAAAAVAAGGGGSREGSVSVLAAAGVQAALSHGEEASALAAAGTSGRPHGQPLGGGGGQNGRLSLGAAHKQGLQGSGGSGGSSSALIVGGGGGGGGGGWGLGANALGASWGRGLAVQPSPPWLRQGSGPDGSPGSSRALMLPPGASVAKLYVLATLAVSLCMYALSPRLIML</sequence>
<feature type="region of interest" description="Disordered" evidence="1">
    <location>
        <begin position="42"/>
        <end position="74"/>
    </location>
</feature>
<name>A0A2J7ZSH2_9CHLO</name>
<feature type="region of interest" description="Disordered" evidence="1">
    <location>
        <begin position="378"/>
        <end position="403"/>
    </location>
</feature>
<protein>
    <submittedName>
        <fullName evidence="2">Protein PHLOEM PROTEIN 2-LIKE A10</fullName>
    </submittedName>
</protein>
<dbReference type="InterPro" id="IPR019141">
    <property type="entry name" value="DUF2045"/>
</dbReference>
<dbReference type="PANTHER" id="PTHR21477:SF12">
    <property type="entry name" value="PROTEIN PHLOEM PROTEIN 2-LIKE A10"/>
    <property type="match status" value="1"/>
</dbReference>
<evidence type="ECO:0000313" key="3">
    <source>
        <dbReference type="Proteomes" id="UP000236333"/>
    </source>
</evidence>
<dbReference type="PANTHER" id="PTHR21477">
    <property type="entry name" value="ZGC:172139"/>
    <property type="match status" value="1"/>
</dbReference>
<evidence type="ECO:0000313" key="2">
    <source>
        <dbReference type="EMBL" id="PNH03222.1"/>
    </source>
</evidence>
<feature type="region of interest" description="Disordered" evidence="1">
    <location>
        <begin position="456"/>
        <end position="476"/>
    </location>
</feature>
<dbReference type="EMBL" id="PGGS01000532">
    <property type="protein sequence ID" value="PNH03222.1"/>
    <property type="molecule type" value="Genomic_DNA"/>
</dbReference>